<evidence type="ECO:0000313" key="2">
    <source>
        <dbReference type="Proteomes" id="UP000299102"/>
    </source>
</evidence>
<gene>
    <name evidence="1" type="ORF">EVAR_86053_1</name>
</gene>
<reference evidence="1 2" key="1">
    <citation type="journal article" date="2019" name="Commun. Biol.">
        <title>The bagworm genome reveals a unique fibroin gene that provides high tensile strength.</title>
        <authorList>
            <person name="Kono N."/>
            <person name="Nakamura H."/>
            <person name="Ohtoshi R."/>
            <person name="Tomita M."/>
            <person name="Numata K."/>
            <person name="Arakawa K."/>
        </authorList>
    </citation>
    <scope>NUCLEOTIDE SEQUENCE [LARGE SCALE GENOMIC DNA]</scope>
</reference>
<dbReference type="OrthoDB" id="425681at2759"/>
<name>A0A4C1UK65_EUMVA</name>
<accession>A0A4C1UK65</accession>
<protein>
    <submittedName>
        <fullName evidence="1">Uncharacterized protein</fullName>
    </submittedName>
</protein>
<sequence length="82" mass="9165">MDELSVKCLLDADAQVILAPSTCKLQEMAIKIYDSVKKRALKLIKNCENKSGRRARRPRGRILVSSLRLFIGCLRPGGASHR</sequence>
<dbReference type="EMBL" id="BGZK01000181">
    <property type="protein sequence ID" value="GBP26550.1"/>
    <property type="molecule type" value="Genomic_DNA"/>
</dbReference>
<organism evidence="1 2">
    <name type="scientific">Eumeta variegata</name>
    <name type="common">Bagworm moth</name>
    <name type="synonym">Eumeta japonica</name>
    <dbReference type="NCBI Taxonomy" id="151549"/>
    <lineage>
        <taxon>Eukaryota</taxon>
        <taxon>Metazoa</taxon>
        <taxon>Ecdysozoa</taxon>
        <taxon>Arthropoda</taxon>
        <taxon>Hexapoda</taxon>
        <taxon>Insecta</taxon>
        <taxon>Pterygota</taxon>
        <taxon>Neoptera</taxon>
        <taxon>Endopterygota</taxon>
        <taxon>Lepidoptera</taxon>
        <taxon>Glossata</taxon>
        <taxon>Ditrysia</taxon>
        <taxon>Tineoidea</taxon>
        <taxon>Psychidae</taxon>
        <taxon>Oiketicinae</taxon>
        <taxon>Eumeta</taxon>
    </lineage>
</organism>
<evidence type="ECO:0000313" key="1">
    <source>
        <dbReference type="EMBL" id="GBP26550.1"/>
    </source>
</evidence>
<comment type="caution">
    <text evidence="1">The sequence shown here is derived from an EMBL/GenBank/DDBJ whole genome shotgun (WGS) entry which is preliminary data.</text>
</comment>
<keyword evidence="2" id="KW-1185">Reference proteome</keyword>
<dbReference type="AlphaFoldDB" id="A0A4C1UK65"/>
<dbReference type="Proteomes" id="UP000299102">
    <property type="component" value="Unassembled WGS sequence"/>
</dbReference>
<proteinExistence type="predicted"/>